<dbReference type="PANTHER" id="PTHR34183:SF1">
    <property type="entry name" value="ENDOLYTIC PEPTIDOGLYCAN TRANSGLYCOSYLASE RLPA"/>
    <property type="match status" value="1"/>
</dbReference>
<evidence type="ECO:0000313" key="8">
    <source>
        <dbReference type="Proteomes" id="UP000076481"/>
    </source>
</evidence>
<sequence>MGTRKLFFPTILILLAITTVTSCQSSIQISNQSLRTESTESGSAPEFEAVAEHTAVDSNCGLLLVTEGVASFYADRFHGRVTANGERFNMDALTAAHRTLPFGTWVRVTNMENGKEVMVRINDRGPYINGRIIDLSRGAAREIGLIKPGTGAVKLEAFETNPEAAFNG</sequence>
<reference evidence="7 8" key="1">
    <citation type="submission" date="2016-03" db="EMBL/GenBank/DDBJ databases">
        <title>Speciation and ecological success in dimly lit waters: horizontal gene transfer in a green sulfur bacteria bloom unveiled by metagenomic assembly.</title>
        <authorList>
            <person name="Llorens-Mares T."/>
            <person name="Liu Z."/>
            <person name="Allen L.Z."/>
            <person name="Rusch D.B."/>
            <person name="Craig M.T."/>
            <person name="Dupont C.L."/>
            <person name="Bryant D.A."/>
            <person name="Casamayor E.O."/>
        </authorList>
    </citation>
    <scope>NUCLEOTIDE SEQUENCE [LARGE SCALE GENOMIC DNA]</scope>
    <source>
        <strain evidence="7">CIII</strain>
    </source>
</reference>
<dbReference type="PROSITE" id="PS51257">
    <property type="entry name" value="PROKAR_LIPOPROTEIN"/>
    <property type="match status" value="1"/>
</dbReference>
<dbReference type="Gene3D" id="2.40.40.10">
    <property type="entry name" value="RlpA-like domain"/>
    <property type="match status" value="1"/>
</dbReference>
<evidence type="ECO:0000259" key="6">
    <source>
        <dbReference type="Pfam" id="PF03330"/>
    </source>
</evidence>
<evidence type="ECO:0000256" key="4">
    <source>
        <dbReference type="RuleBase" id="RU003495"/>
    </source>
</evidence>
<dbReference type="GO" id="GO:0071555">
    <property type="term" value="P:cell wall organization"/>
    <property type="evidence" value="ECO:0007669"/>
    <property type="project" value="UniProtKB-KW"/>
</dbReference>
<dbReference type="InterPro" id="IPR036908">
    <property type="entry name" value="RlpA-like_sf"/>
</dbReference>
<dbReference type="GO" id="GO:0008932">
    <property type="term" value="F:lytic endotransglycosylase activity"/>
    <property type="evidence" value="ECO:0007669"/>
    <property type="project" value="UniProtKB-UniRule"/>
</dbReference>
<keyword evidence="1 3" id="KW-0456">Lyase</keyword>
<dbReference type="InterPro" id="IPR012997">
    <property type="entry name" value="RplA"/>
</dbReference>
<dbReference type="Pfam" id="PF03330">
    <property type="entry name" value="DPBB_1"/>
    <property type="match status" value="1"/>
</dbReference>
<comment type="function">
    <text evidence="3">Lytic transglycosylase with a strong preference for naked glycan strands that lack stem peptides.</text>
</comment>
<protein>
    <recommendedName>
        <fullName evidence="3">Probable endolytic peptidoglycan transglycosylase RlpA</fullName>
        <ecNumber evidence="3">4.2.2.-</ecNumber>
    </recommendedName>
</protein>
<dbReference type="Proteomes" id="UP000076481">
    <property type="component" value="Unassembled WGS sequence"/>
</dbReference>
<comment type="subcellular location">
    <subcellularLocation>
        <location evidence="3">Cell membrane</location>
        <topology evidence="3">Lipid-anchor</topology>
    </subcellularLocation>
</comment>
<dbReference type="EC" id="4.2.2.-" evidence="3"/>
<feature type="chain" id="PRO_5009986274" description="Probable endolytic peptidoglycan transglycosylase RlpA" evidence="5">
    <location>
        <begin position="26"/>
        <end position="168"/>
    </location>
</feature>
<dbReference type="EMBL" id="LVWG01000021">
    <property type="protein sequence ID" value="KZK74699.1"/>
    <property type="molecule type" value="Genomic_DNA"/>
</dbReference>
<keyword evidence="5" id="KW-0732">Signal</keyword>
<accession>A0A165M1H2</accession>
<dbReference type="InterPro" id="IPR034718">
    <property type="entry name" value="RlpA"/>
</dbReference>
<evidence type="ECO:0000256" key="5">
    <source>
        <dbReference type="SAM" id="SignalP"/>
    </source>
</evidence>
<evidence type="ECO:0000256" key="1">
    <source>
        <dbReference type="ARBA" id="ARBA00023239"/>
    </source>
</evidence>
<keyword evidence="3" id="KW-0449">Lipoprotein</keyword>
<dbReference type="NCBIfam" id="TIGR00413">
    <property type="entry name" value="rlpA"/>
    <property type="match status" value="1"/>
</dbReference>
<feature type="signal peptide" evidence="5">
    <location>
        <begin position="1"/>
        <end position="25"/>
    </location>
</feature>
<keyword evidence="3" id="KW-0564">Palmitate</keyword>
<comment type="caution">
    <text evidence="7">The sequence shown here is derived from an EMBL/GenBank/DDBJ whole genome shotgun (WGS) entry which is preliminary data.</text>
</comment>
<dbReference type="CDD" id="cd22268">
    <property type="entry name" value="DPBB_RlpA-like"/>
    <property type="match status" value="1"/>
</dbReference>
<dbReference type="PANTHER" id="PTHR34183">
    <property type="entry name" value="ENDOLYTIC PEPTIDOGLYCAN TRANSGLYCOSYLASE RLPA"/>
    <property type="match status" value="1"/>
</dbReference>
<dbReference type="GO" id="GO:0005886">
    <property type="term" value="C:plasma membrane"/>
    <property type="evidence" value="ECO:0007669"/>
    <property type="project" value="UniProtKB-SubCell"/>
</dbReference>
<dbReference type="AlphaFoldDB" id="A0A165M1H2"/>
<evidence type="ECO:0000256" key="3">
    <source>
        <dbReference type="HAMAP-Rule" id="MF_02071"/>
    </source>
</evidence>
<gene>
    <name evidence="3" type="primary">rlpA</name>
    <name evidence="7" type="ORF">A3K90_09690</name>
</gene>
<organism evidence="7 8">
    <name type="scientific">Pelodictyon luteolum</name>
    <dbReference type="NCBI Taxonomy" id="1100"/>
    <lineage>
        <taxon>Bacteria</taxon>
        <taxon>Pseudomonadati</taxon>
        <taxon>Chlorobiota</taxon>
        <taxon>Chlorobiia</taxon>
        <taxon>Chlorobiales</taxon>
        <taxon>Chlorobiaceae</taxon>
        <taxon>Chlorobium/Pelodictyon group</taxon>
        <taxon>Pelodictyon</taxon>
    </lineage>
</organism>
<proteinExistence type="inferred from homology"/>
<keyword evidence="3" id="KW-0472">Membrane</keyword>
<keyword evidence="2 3" id="KW-0961">Cell wall biogenesis/degradation</keyword>
<dbReference type="HAMAP" id="MF_02071">
    <property type="entry name" value="RlpA"/>
    <property type="match status" value="1"/>
</dbReference>
<feature type="domain" description="RlpA-like protein double-psi beta-barrel" evidence="6">
    <location>
        <begin position="67"/>
        <end position="154"/>
    </location>
</feature>
<dbReference type="InterPro" id="IPR009009">
    <property type="entry name" value="RlpA-like_DPBB"/>
</dbReference>
<evidence type="ECO:0000313" key="7">
    <source>
        <dbReference type="EMBL" id="KZK74699.1"/>
    </source>
</evidence>
<dbReference type="RefSeq" id="WP_303681261.1">
    <property type="nucleotide sequence ID" value="NZ_LVWG01000021.1"/>
</dbReference>
<name>A0A165M1H2_PELLU</name>
<evidence type="ECO:0000256" key="2">
    <source>
        <dbReference type="ARBA" id="ARBA00023316"/>
    </source>
</evidence>
<dbReference type="SUPFAM" id="SSF50685">
    <property type="entry name" value="Barwin-like endoglucanases"/>
    <property type="match status" value="1"/>
</dbReference>
<dbReference type="GO" id="GO:0000270">
    <property type="term" value="P:peptidoglycan metabolic process"/>
    <property type="evidence" value="ECO:0007669"/>
    <property type="project" value="UniProtKB-UniRule"/>
</dbReference>
<keyword evidence="3" id="KW-1003">Cell membrane</keyword>
<comment type="similarity">
    <text evidence="3 4">Belongs to the RlpA family.</text>
</comment>